<reference evidence="4" key="2">
    <citation type="journal article" date="2021" name="PeerJ">
        <title>Extensive microbial diversity within the chicken gut microbiome revealed by metagenomics and culture.</title>
        <authorList>
            <person name="Gilroy R."/>
            <person name="Ravi A."/>
            <person name="Getino M."/>
            <person name="Pursley I."/>
            <person name="Horton D.L."/>
            <person name="Alikhan N.F."/>
            <person name="Baker D."/>
            <person name="Gharbi K."/>
            <person name="Hall N."/>
            <person name="Watson M."/>
            <person name="Adriaenssens E.M."/>
            <person name="Foster-Nyarko E."/>
            <person name="Jarju S."/>
            <person name="Secka A."/>
            <person name="Antonio M."/>
            <person name="Oren A."/>
            <person name="Chaudhuri R.R."/>
            <person name="La Ragione R."/>
            <person name="Hildebrand F."/>
            <person name="Pallen M.J."/>
        </authorList>
    </citation>
    <scope>NUCLEOTIDE SEQUENCE</scope>
    <source>
        <strain evidence="4">ChiSjej4B22-9803</strain>
    </source>
</reference>
<dbReference type="InterPro" id="IPR001119">
    <property type="entry name" value="SLH_dom"/>
</dbReference>
<evidence type="ECO:0000256" key="1">
    <source>
        <dbReference type="ARBA" id="ARBA00022737"/>
    </source>
</evidence>
<dbReference type="PANTHER" id="PTHR43308">
    <property type="entry name" value="OUTER MEMBRANE PROTEIN ALPHA-RELATED"/>
    <property type="match status" value="1"/>
</dbReference>
<keyword evidence="1" id="KW-0677">Repeat</keyword>
<feature type="domain" description="SLH" evidence="3">
    <location>
        <begin position="1134"/>
        <end position="1192"/>
    </location>
</feature>
<organism evidence="4 5">
    <name type="scientific">Candidatus Avimonoglobus intestinipullorum</name>
    <dbReference type="NCBI Taxonomy" id="2840699"/>
    <lineage>
        <taxon>Bacteria</taxon>
        <taxon>Bacillati</taxon>
        <taxon>Bacillota</taxon>
        <taxon>Clostridia</taxon>
        <taxon>Eubacteriales</taxon>
        <taxon>Candidatus Avimonoglobus</taxon>
    </lineage>
</organism>
<accession>A0A9D1LU91</accession>
<feature type="chain" id="PRO_5039194071" evidence="2">
    <location>
        <begin position="22"/>
        <end position="1314"/>
    </location>
</feature>
<comment type="caution">
    <text evidence="4">The sequence shown here is derived from an EMBL/GenBank/DDBJ whole genome shotgun (WGS) entry which is preliminary data.</text>
</comment>
<evidence type="ECO:0000259" key="3">
    <source>
        <dbReference type="PROSITE" id="PS51272"/>
    </source>
</evidence>
<protein>
    <submittedName>
        <fullName evidence="4">S-layer homology domain-containing protein</fullName>
    </submittedName>
</protein>
<proteinExistence type="predicted"/>
<name>A0A9D1LU91_9FIRM</name>
<evidence type="ECO:0000313" key="5">
    <source>
        <dbReference type="Proteomes" id="UP000824111"/>
    </source>
</evidence>
<evidence type="ECO:0000313" key="4">
    <source>
        <dbReference type="EMBL" id="HIU48102.1"/>
    </source>
</evidence>
<reference evidence="4" key="1">
    <citation type="submission" date="2020-10" db="EMBL/GenBank/DDBJ databases">
        <authorList>
            <person name="Gilroy R."/>
        </authorList>
    </citation>
    <scope>NUCLEOTIDE SEQUENCE</scope>
    <source>
        <strain evidence="4">ChiSjej4B22-9803</strain>
    </source>
</reference>
<dbReference type="InterPro" id="IPR051465">
    <property type="entry name" value="Cell_Envelope_Struct_Comp"/>
</dbReference>
<feature type="signal peptide" evidence="2">
    <location>
        <begin position="1"/>
        <end position="21"/>
    </location>
</feature>
<dbReference type="EMBL" id="DVND01000048">
    <property type="protein sequence ID" value="HIU48102.1"/>
    <property type="molecule type" value="Genomic_DNA"/>
</dbReference>
<feature type="domain" description="SLH" evidence="3">
    <location>
        <begin position="1259"/>
        <end position="1314"/>
    </location>
</feature>
<dbReference type="Proteomes" id="UP000824111">
    <property type="component" value="Unassembled WGS sequence"/>
</dbReference>
<sequence length="1314" mass="141847">MRFHRILCAFIAASLFSTAFAGMHVLAAAEHDTEDVKVFYSFDSALEFSTSCAKRSDTGSIYHKDAMEIFPIENTVSASKKFSELEKGVKTTVSFDFMAKQTDHIFRMALHDGTKVYSSVYWDHAGRLLCSLNGAEPTGITATNTYSQQQTLVPYDANRWHNLSMVINPAGIYTTIDYYYDGTNIGSCETSRSETGDLDALYITSTTAGYGIADSETLDYDGSEGLYIDNLRISQGEADFYATAADAEGFVKVEFSEQLSNKNDLEQLSLINTVTGEEAAIAEIINESRTLYIIPETGLVRGNEYILDIPENFVSAGGKELCNHVVYFSSTYGTNEGSWDIVEPYVFFADFENLPLGAAERNDAVWNTVIAASTVNGVSCEAVDGNQVVRFTNADGATYLRFESSGKWADDAAYDRVVVEMDVALTETKRSADILFLVNSKTVGQCFFDSYGRFVMVSGNSFDSEEDCADAYPENHIVYELSQEAGRVYKLCAKIDKQAKTIHYYIDGVQAGTAVWEEEIENPILSAVRVKANPALQDGRAIDFDNFTVAHTKSTETVSKMRLIARDGEQWGPGAQDVASTISGGLLEFSCTIDLSSVQPEDIVISDGVDTVPVTITEQGENFVQFQLDSFLKADTAYTISVSGIHAANGIPLGDYTADFKTSGEQSVVIEAFRLENAAGGNIMNITDIQEGTEVILKAEIVNSTDDAITVRPVLTEMTDGLLAQTAEAAVDVAAGGAETVGISLTARTGENTAISAMLTDAEYKPLCQAIQLSNMVEPEDGDWTVVYNGRIASGKSGEQVFVDILLPGKTRAEIASANPLDTVLAYRGQAVTDTDGNFTIRFKLKDDAEVEGDAVSGQYKVLFASAQGAEEDTLSFSNLNDAADLTEKINAAAAGDENTAVAAIQDIITNNPDALGIRADELEQMDTEMLAELVYAYIADTGALADAKSTISLFDQCTVILLTVNGKIDNLFDYAQALALDNSKIKRLYQMDFVDAALQQELTKEMSGKAIETVDDFYEALTEQFVLNAVEHPNGTENVKTVIKELCAEIGIDAAQAANAADSVYTKLAYRTFRSYSELAAAFNSAYNDAVRVPSGGNGGIGGNGGNGTSSGGNQVLIPSGPDLTEEEITPIPESIFDDIDNVEWAKDAIISLAEKKIISGKGENKFCPNDNITREEFTKIIVSAFLPDAPAADISFADVAQDSWASPYIAKAYGAGIISGYSASYFGAKENITRQDMATILYRAALYRGIVFGTALDKRFTDEAAIPAYALEAVNTLYNAEVISGMSEAEFGGAGFATRAQAAKMVDELLKL</sequence>
<dbReference type="PANTHER" id="PTHR43308:SF1">
    <property type="entry name" value="OUTER MEMBRANE PROTEIN ALPHA"/>
    <property type="match status" value="1"/>
</dbReference>
<dbReference type="Pfam" id="PF00395">
    <property type="entry name" value="SLH"/>
    <property type="match status" value="3"/>
</dbReference>
<dbReference type="PROSITE" id="PS51272">
    <property type="entry name" value="SLH"/>
    <property type="match status" value="3"/>
</dbReference>
<gene>
    <name evidence="4" type="ORF">IAB04_01930</name>
</gene>
<dbReference type="Gene3D" id="2.60.120.200">
    <property type="match status" value="1"/>
</dbReference>
<feature type="domain" description="SLH" evidence="3">
    <location>
        <begin position="1194"/>
        <end position="1257"/>
    </location>
</feature>
<evidence type="ECO:0000256" key="2">
    <source>
        <dbReference type="SAM" id="SignalP"/>
    </source>
</evidence>
<keyword evidence="2" id="KW-0732">Signal</keyword>